<dbReference type="Pfam" id="PF09335">
    <property type="entry name" value="VTT_dom"/>
    <property type="match status" value="1"/>
</dbReference>
<accession>A0A847VD69</accession>
<dbReference type="InterPro" id="IPR051311">
    <property type="entry name" value="DedA_domain"/>
</dbReference>
<feature type="transmembrane region" description="Helical" evidence="6">
    <location>
        <begin position="46"/>
        <end position="71"/>
    </location>
</feature>
<evidence type="ECO:0000256" key="6">
    <source>
        <dbReference type="SAM" id="Phobius"/>
    </source>
</evidence>
<feature type="transmembrane region" description="Helical" evidence="6">
    <location>
        <begin position="106"/>
        <end position="129"/>
    </location>
</feature>
<dbReference type="GO" id="GO:0005886">
    <property type="term" value="C:plasma membrane"/>
    <property type="evidence" value="ECO:0007669"/>
    <property type="project" value="UniProtKB-SubCell"/>
</dbReference>
<organism evidence="8 9">
    <name type="scientific">Candidatus Dojkabacteria bacterium</name>
    <dbReference type="NCBI Taxonomy" id="2099670"/>
    <lineage>
        <taxon>Bacteria</taxon>
        <taxon>Candidatus Dojkabacteria</taxon>
    </lineage>
</organism>
<proteinExistence type="predicted"/>
<dbReference type="InterPro" id="IPR032816">
    <property type="entry name" value="VTT_dom"/>
</dbReference>
<keyword evidence="4 6" id="KW-1133">Transmembrane helix</keyword>
<keyword evidence="3 6" id="KW-0812">Transmembrane</keyword>
<feature type="transmembrane region" description="Helical" evidence="6">
    <location>
        <begin position="136"/>
        <end position="155"/>
    </location>
</feature>
<evidence type="ECO:0000256" key="3">
    <source>
        <dbReference type="ARBA" id="ARBA00022692"/>
    </source>
</evidence>
<protein>
    <recommendedName>
        <fullName evidence="7">VTT domain-containing protein</fullName>
    </recommendedName>
</protein>
<gene>
    <name evidence="8" type="ORF">GX888_01835</name>
</gene>
<sequence>MLNLIITKLIEWFIALRYWGIFISAVGLFPTEIVIAILASMEENNVYLISLVTALGEVVGGLPIFLLGSLFTDKNIYKWLDGKGKFLGVNKVRFDSSKNKLDKKKYLYVFLSRFVPWVRVAATLAAGFLRVNFFKFSFALFLGVFFNSLIIAYIGKLAAGNLSTIKKYMSIGDKWIIIIVFGYLLISISWKNRKRIISFLKKSLKKSQ</sequence>
<evidence type="ECO:0000256" key="4">
    <source>
        <dbReference type="ARBA" id="ARBA00022989"/>
    </source>
</evidence>
<evidence type="ECO:0000313" key="8">
    <source>
        <dbReference type="EMBL" id="NLZ24468.1"/>
    </source>
</evidence>
<evidence type="ECO:0000313" key="9">
    <source>
        <dbReference type="Proteomes" id="UP000564033"/>
    </source>
</evidence>
<name>A0A847VD69_9BACT</name>
<dbReference type="PANTHER" id="PTHR42709">
    <property type="entry name" value="ALKALINE PHOSPHATASE LIKE PROTEIN"/>
    <property type="match status" value="1"/>
</dbReference>
<evidence type="ECO:0000256" key="1">
    <source>
        <dbReference type="ARBA" id="ARBA00004651"/>
    </source>
</evidence>
<reference evidence="8 9" key="1">
    <citation type="journal article" date="2020" name="Biotechnol. Biofuels">
        <title>New insights from the biogas microbiome by comprehensive genome-resolved metagenomics of nearly 1600 species originating from multiple anaerobic digesters.</title>
        <authorList>
            <person name="Campanaro S."/>
            <person name="Treu L."/>
            <person name="Rodriguez-R L.M."/>
            <person name="Kovalovszki A."/>
            <person name="Ziels R.M."/>
            <person name="Maus I."/>
            <person name="Zhu X."/>
            <person name="Kougias P.G."/>
            <person name="Basile A."/>
            <person name="Luo G."/>
            <person name="Schluter A."/>
            <person name="Konstantinidis K.T."/>
            <person name="Angelidaki I."/>
        </authorList>
    </citation>
    <scope>NUCLEOTIDE SEQUENCE [LARGE SCALE GENOMIC DNA]</scope>
    <source>
        <strain evidence="8">AS19jrsBPTG_9</strain>
    </source>
</reference>
<feature type="transmembrane region" description="Helical" evidence="6">
    <location>
        <begin position="18"/>
        <end position="39"/>
    </location>
</feature>
<dbReference type="EMBL" id="JAAZIL010000047">
    <property type="protein sequence ID" value="NLZ24468.1"/>
    <property type="molecule type" value="Genomic_DNA"/>
</dbReference>
<dbReference type="PANTHER" id="PTHR42709:SF6">
    <property type="entry name" value="UNDECAPRENYL PHOSPHATE TRANSPORTER A"/>
    <property type="match status" value="1"/>
</dbReference>
<feature type="domain" description="VTT" evidence="7">
    <location>
        <begin position="29"/>
        <end position="156"/>
    </location>
</feature>
<keyword evidence="5 6" id="KW-0472">Membrane</keyword>
<dbReference type="AlphaFoldDB" id="A0A847VD69"/>
<comment type="subcellular location">
    <subcellularLocation>
        <location evidence="1">Cell membrane</location>
        <topology evidence="1">Multi-pass membrane protein</topology>
    </subcellularLocation>
</comment>
<dbReference type="Proteomes" id="UP000564033">
    <property type="component" value="Unassembled WGS sequence"/>
</dbReference>
<comment type="caution">
    <text evidence="8">The sequence shown here is derived from an EMBL/GenBank/DDBJ whole genome shotgun (WGS) entry which is preliminary data.</text>
</comment>
<evidence type="ECO:0000256" key="2">
    <source>
        <dbReference type="ARBA" id="ARBA00022475"/>
    </source>
</evidence>
<feature type="transmembrane region" description="Helical" evidence="6">
    <location>
        <begin position="175"/>
        <end position="192"/>
    </location>
</feature>
<evidence type="ECO:0000256" key="5">
    <source>
        <dbReference type="ARBA" id="ARBA00023136"/>
    </source>
</evidence>
<keyword evidence="2" id="KW-1003">Cell membrane</keyword>
<evidence type="ECO:0000259" key="7">
    <source>
        <dbReference type="Pfam" id="PF09335"/>
    </source>
</evidence>